<feature type="transmembrane region" description="Helical" evidence="8">
    <location>
        <begin position="210"/>
        <end position="230"/>
    </location>
</feature>
<keyword evidence="7 8" id="KW-0472">Membrane</keyword>
<evidence type="ECO:0000256" key="6">
    <source>
        <dbReference type="ARBA" id="ARBA00022989"/>
    </source>
</evidence>
<feature type="transmembrane region" description="Helical" evidence="8">
    <location>
        <begin position="179"/>
        <end position="198"/>
    </location>
</feature>
<evidence type="ECO:0000256" key="7">
    <source>
        <dbReference type="ARBA" id="ARBA00023136"/>
    </source>
</evidence>
<evidence type="ECO:0000256" key="3">
    <source>
        <dbReference type="ARBA" id="ARBA00022448"/>
    </source>
</evidence>
<feature type="transmembrane region" description="Helical" evidence="8">
    <location>
        <begin position="74"/>
        <end position="93"/>
    </location>
</feature>
<keyword evidence="5 8" id="KW-0812">Transmembrane</keyword>
<evidence type="ECO:0000256" key="8">
    <source>
        <dbReference type="SAM" id="Phobius"/>
    </source>
</evidence>
<gene>
    <name evidence="10" type="ORF">JCM21142_93291</name>
</gene>
<keyword evidence="11" id="KW-1185">Reference proteome</keyword>
<reference evidence="10 11" key="1">
    <citation type="journal article" date="2014" name="Genome Announc.">
        <title>Draft Genome Sequence of Cytophaga fermentans JCM 21142T, a Facultative Anaerobe Isolated from Marine Mud.</title>
        <authorList>
            <person name="Starns D."/>
            <person name="Oshima K."/>
            <person name="Suda W."/>
            <person name="Iino T."/>
            <person name="Yuki M."/>
            <person name="Inoue J."/>
            <person name="Kitamura K."/>
            <person name="Iida T."/>
            <person name="Darby A."/>
            <person name="Hattori M."/>
            <person name="Ohkuma M."/>
        </authorList>
    </citation>
    <scope>NUCLEOTIDE SEQUENCE [LARGE SCALE GENOMIC DNA]</scope>
    <source>
        <strain evidence="10 11">JCM 21142</strain>
    </source>
</reference>
<dbReference type="STRING" id="869213.GCA_000517085_00978"/>
<dbReference type="PANTHER" id="PTHR22911:SF137">
    <property type="entry name" value="SOLUTE CARRIER FAMILY 35 MEMBER G2-RELATED"/>
    <property type="match status" value="1"/>
</dbReference>
<feature type="transmembrane region" description="Helical" evidence="8">
    <location>
        <begin position="43"/>
        <end position="62"/>
    </location>
</feature>
<dbReference type="GO" id="GO:0005886">
    <property type="term" value="C:plasma membrane"/>
    <property type="evidence" value="ECO:0007669"/>
    <property type="project" value="UniProtKB-SubCell"/>
</dbReference>
<evidence type="ECO:0000256" key="1">
    <source>
        <dbReference type="ARBA" id="ARBA00004651"/>
    </source>
</evidence>
<comment type="subcellular location">
    <subcellularLocation>
        <location evidence="1">Cell membrane</location>
        <topology evidence="1">Multi-pass membrane protein</topology>
    </subcellularLocation>
</comment>
<protein>
    <recommendedName>
        <fullName evidence="9">EamA domain-containing protein</fullName>
    </recommendedName>
</protein>
<feature type="transmembrane region" description="Helical" evidence="8">
    <location>
        <begin position="12"/>
        <end position="31"/>
    </location>
</feature>
<name>W7Y8N7_9BACT</name>
<feature type="transmembrane region" description="Helical" evidence="8">
    <location>
        <begin position="242"/>
        <end position="261"/>
    </location>
</feature>
<dbReference type="PANTHER" id="PTHR22911">
    <property type="entry name" value="ACYL-MALONYL CONDENSING ENZYME-RELATED"/>
    <property type="match status" value="1"/>
</dbReference>
<evidence type="ECO:0000256" key="2">
    <source>
        <dbReference type="ARBA" id="ARBA00007362"/>
    </source>
</evidence>
<sequence>MKKEHQSIKGYLYVLQAFLMWGVLAIYWKLLKNIGEWELLSHRVIWSFIILTIYLTVTNNNQFNSIWKNKRNRYSLLTTSLLIGINWGVFIYAVNTDKIVQAGLGYYMTPLVNMFLGITVLKERLTKMKTLALIMVSGSILFLTLKVGEFPYISLLLAFSFGFYGLIKKTTKVDTLPSLAFETTILLPFAITYQAYLWLTNTISSSIFEFPSTLLLIGTGIITIMPLYWFTKGAKIVNLTTVGFFQYLAPTIMLLIGIFIYHEPFKLSHVVSFAIIWLAIAIYVYSLILEKKRHKMNL</sequence>
<proteinExistence type="inferred from homology"/>
<feature type="domain" description="EamA" evidence="9">
    <location>
        <begin position="9"/>
        <end position="144"/>
    </location>
</feature>
<feature type="transmembrane region" description="Helical" evidence="8">
    <location>
        <begin position="267"/>
        <end position="288"/>
    </location>
</feature>
<feature type="transmembrane region" description="Helical" evidence="8">
    <location>
        <begin position="99"/>
        <end position="121"/>
    </location>
</feature>
<dbReference type="eggNOG" id="COG2962">
    <property type="taxonomic scope" value="Bacteria"/>
</dbReference>
<feature type="domain" description="EamA" evidence="9">
    <location>
        <begin position="155"/>
        <end position="284"/>
    </location>
</feature>
<accession>W7Y8N7</accession>
<evidence type="ECO:0000256" key="5">
    <source>
        <dbReference type="ARBA" id="ARBA00022692"/>
    </source>
</evidence>
<dbReference type="Pfam" id="PF00892">
    <property type="entry name" value="EamA"/>
    <property type="match status" value="2"/>
</dbReference>
<dbReference type="RefSeq" id="WP_027470913.1">
    <property type="nucleotide sequence ID" value="NZ_BAMD01000049.1"/>
</dbReference>
<organism evidence="10 11">
    <name type="scientific">Saccharicrinis fermentans DSM 9555 = JCM 21142</name>
    <dbReference type="NCBI Taxonomy" id="869213"/>
    <lineage>
        <taxon>Bacteria</taxon>
        <taxon>Pseudomonadati</taxon>
        <taxon>Bacteroidota</taxon>
        <taxon>Bacteroidia</taxon>
        <taxon>Marinilabiliales</taxon>
        <taxon>Marinilabiliaceae</taxon>
        <taxon>Saccharicrinis</taxon>
    </lineage>
</organism>
<evidence type="ECO:0000313" key="10">
    <source>
        <dbReference type="EMBL" id="GAF04582.1"/>
    </source>
</evidence>
<evidence type="ECO:0000313" key="11">
    <source>
        <dbReference type="Proteomes" id="UP000019402"/>
    </source>
</evidence>
<dbReference type="AlphaFoldDB" id="W7Y8N7"/>
<dbReference type="NCBIfam" id="TIGR00688">
    <property type="entry name" value="rarD"/>
    <property type="match status" value="1"/>
</dbReference>
<keyword evidence="3" id="KW-0813">Transport</keyword>
<feature type="transmembrane region" description="Helical" evidence="8">
    <location>
        <begin position="150"/>
        <end position="167"/>
    </location>
</feature>
<dbReference type="Proteomes" id="UP000019402">
    <property type="component" value="Unassembled WGS sequence"/>
</dbReference>
<comment type="similarity">
    <text evidence="2">Belongs to the EamA transporter family.</text>
</comment>
<dbReference type="InterPro" id="IPR004626">
    <property type="entry name" value="RarD"/>
</dbReference>
<comment type="caution">
    <text evidence="10">The sequence shown here is derived from an EMBL/GenBank/DDBJ whole genome shotgun (WGS) entry which is preliminary data.</text>
</comment>
<dbReference type="EMBL" id="BAMD01000049">
    <property type="protein sequence ID" value="GAF04582.1"/>
    <property type="molecule type" value="Genomic_DNA"/>
</dbReference>
<evidence type="ECO:0000259" key="9">
    <source>
        <dbReference type="Pfam" id="PF00892"/>
    </source>
</evidence>
<feature type="transmembrane region" description="Helical" evidence="8">
    <location>
        <begin position="128"/>
        <end position="144"/>
    </location>
</feature>
<keyword evidence="6 8" id="KW-1133">Transmembrane helix</keyword>
<dbReference type="SUPFAM" id="SSF103481">
    <property type="entry name" value="Multidrug resistance efflux transporter EmrE"/>
    <property type="match status" value="2"/>
</dbReference>
<dbReference type="InterPro" id="IPR037185">
    <property type="entry name" value="EmrE-like"/>
</dbReference>
<evidence type="ECO:0000256" key="4">
    <source>
        <dbReference type="ARBA" id="ARBA00022475"/>
    </source>
</evidence>
<keyword evidence="4" id="KW-1003">Cell membrane</keyword>
<dbReference type="OrthoDB" id="369870at2"/>
<dbReference type="InterPro" id="IPR000620">
    <property type="entry name" value="EamA_dom"/>
</dbReference>